<dbReference type="KEGG" id="nah:F5544_33380"/>
<dbReference type="InterPro" id="IPR001214">
    <property type="entry name" value="SET_dom"/>
</dbReference>
<keyword evidence="3" id="KW-1185">Reference proteome</keyword>
<evidence type="ECO:0000259" key="1">
    <source>
        <dbReference type="PROSITE" id="PS50280"/>
    </source>
</evidence>
<dbReference type="SUPFAM" id="SSF82199">
    <property type="entry name" value="SET domain"/>
    <property type="match status" value="1"/>
</dbReference>
<dbReference type="AlphaFoldDB" id="A0A6G9YMU0"/>
<dbReference type="CDD" id="cd08161">
    <property type="entry name" value="SET"/>
    <property type="match status" value="1"/>
</dbReference>
<keyword evidence="2" id="KW-0808">Transferase</keyword>
<dbReference type="Proteomes" id="UP000503540">
    <property type="component" value="Chromosome"/>
</dbReference>
<reference evidence="2 3" key="1">
    <citation type="journal article" date="2019" name="ACS Chem. Biol.">
        <title>Identification and Mobilization of a Cryptic Antibiotic Biosynthesis Gene Locus from a Human-Pathogenic Nocardia Isolate.</title>
        <authorList>
            <person name="Herisse M."/>
            <person name="Ishida K."/>
            <person name="Porter J.L."/>
            <person name="Howden B."/>
            <person name="Hertweck C."/>
            <person name="Stinear T.P."/>
            <person name="Pidot S.J."/>
        </authorList>
    </citation>
    <scope>NUCLEOTIDE SEQUENCE [LARGE SCALE GENOMIC DNA]</scope>
    <source>
        <strain evidence="2 3">AUSMDU00012717</strain>
    </source>
</reference>
<organism evidence="2 3">
    <name type="scientific">Nocardia arthritidis</name>
    <dbReference type="NCBI Taxonomy" id="228602"/>
    <lineage>
        <taxon>Bacteria</taxon>
        <taxon>Bacillati</taxon>
        <taxon>Actinomycetota</taxon>
        <taxon>Actinomycetes</taxon>
        <taxon>Mycobacteriales</taxon>
        <taxon>Nocardiaceae</taxon>
        <taxon>Nocardia</taxon>
    </lineage>
</organism>
<dbReference type="GO" id="GO:0008168">
    <property type="term" value="F:methyltransferase activity"/>
    <property type="evidence" value="ECO:0007669"/>
    <property type="project" value="UniProtKB-KW"/>
</dbReference>
<sequence>MVKVRMSSMNGETATPAGVRIAPAGGKGFGVFATHTFDPGEVVIAARKVRELPRRTSHSLQIGWDRHIEVDLPARLVNHSCDPNVGIRDNDCDAYDFVALTDIAADEEITWDYAASEWVSIAVPTCRCGSASFRGASLGYQYLSPRQTAGLHGYTARYLTTPRQADDNRE</sequence>
<proteinExistence type="predicted"/>
<dbReference type="Pfam" id="PF00856">
    <property type="entry name" value="SET"/>
    <property type="match status" value="1"/>
</dbReference>
<keyword evidence="2" id="KW-0489">Methyltransferase</keyword>
<accession>A0A6G9YMU0</accession>
<dbReference type="SMART" id="SM00317">
    <property type="entry name" value="SET"/>
    <property type="match status" value="1"/>
</dbReference>
<gene>
    <name evidence="2" type="ORF">F5544_33380</name>
</gene>
<dbReference type="PANTHER" id="PTHR12350">
    <property type="entry name" value="HISTONE-LYSINE N-METHYLTRANSFERASE-RELATED"/>
    <property type="match status" value="1"/>
</dbReference>
<evidence type="ECO:0000313" key="2">
    <source>
        <dbReference type="EMBL" id="QIS14512.1"/>
    </source>
</evidence>
<dbReference type="GO" id="GO:0032259">
    <property type="term" value="P:methylation"/>
    <property type="evidence" value="ECO:0007669"/>
    <property type="project" value="UniProtKB-KW"/>
</dbReference>
<dbReference type="Gene3D" id="2.170.270.10">
    <property type="entry name" value="SET domain"/>
    <property type="match status" value="1"/>
</dbReference>
<dbReference type="InterPro" id="IPR053201">
    <property type="entry name" value="Flavunoidine_N-MTase"/>
</dbReference>
<protein>
    <submittedName>
        <fullName evidence="2">SET domain-containing protein-lysine N-methyltransferase</fullName>
    </submittedName>
</protein>
<dbReference type="InterPro" id="IPR046341">
    <property type="entry name" value="SET_dom_sf"/>
</dbReference>
<feature type="domain" description="SET" evidence="1">
    <location>
        <begin position="17"/>
        <end position="114"/>
    </location>
</feature>
<dbReference type="EMBL" id="CP046172">
    <property type="protein sequence ID" value="QIS14512.1"/>
    <property type="molecule type" value="Genomic_DNA"/>
</dbReference>
<evidence type="ECO:0000313" key="3">
    <source>
        <dbReference type="Proteomes" id="UP000503540"/>
    </source>
</evidence>
<dbReference type="PROSITE" id="PS50280">
    <property type="entry name" value="SET"/>
    <property type="match status" value="1"/>
</dbReference>
<name>A0A6G9YMU0_9NOCA</name>
<dbReference type="PANTHER" id="PTHR12350:SF19">
    <property type="entry name" value="SET DOMAIN-CONTAINING PROTEIN"/>
    <property type="match status" value="1"/>
</dbReference>